<accession>A0A8B9RZL1</accession>
<name>A0A8B9RZL1_9AVES</name>
<reference evidence="1" key="2">
    <citation type="submission" date="2025-09" db="UniProtKB">
        <authorList>
            <consortium name="Ensembl"/>
        </authorList>
    </citation>
    <scope>IDENTIFICATION</scope>
</reference>
<evidence type="ECO:0000313" key="1">
    <source>
        <dbReference type="Ensembl" id="ENSANIP00000022418.1"/>
    </source>
</evidence>
<protein>
    <submittedName>
        <fullName evidence="1">Uncharacterized protein</fullName>
    </submittedName>
</protein>
<keyword evidence="2" id="KW-1185">Reference proteome</keyword>
<sequence length="56" mass="6401">MQKEKQDCFLLFLCFSFSRDFISVCCHSSSLSLKASPKNIKPLSHCFSRQTSHKSS</sequence>
<dbReference type="Ensembl" id="ENSANIT00000023163.1">
    <property type="protein sequence ID" value="ENSANIP00000022418.1"/>
    <property type="gene ID" value="ENSANIG00000015257.1"/>
</dbReference>
<proteinExistence type="predicted"/>
<evidence type="ECO:0000313" key="2">
    <source>
        <dbReference type="Proteomes" id="UP000694541"/>
    </source>
</evidence>
<organism evidence="1 2">
    <name type="scientific">Accipiter nisus</name>
    <name type="common">Eurasian sparrowhawk</name>
    <dbReference type="NCBI Taxonomy" id="211598"/>
    <lineage>
        <taxon>Eukaryota</taxon>
        <taxon>Metazoa</taxon>
        <taxon>Chordata</taxon>
        <taxon>Craniata</taxon>
        <taxon>Vertebrata</taxon>
        <taxon>Euteleostomi</taxon>
        <taxon>Archelosauria</taxon>
        <taxon>Archosauria</taxon>
        <taxon>Dinosauria</taxon>
        <taxon>Saurischia</taxon>
        <taxon>Theropoda</taxon>
        <taxon>Coelurosauria</taxon>
        <taxon>Aves</taxon>
        <taxon>Neognathae</taxon>
        <taxon>Neoaves</taxon>
        <taxon>Telluraves</taxon>
        <taxon>Accipitrimorphae</taxon>
        <taxon>Accipitriformes</taxon>
        <taxon>Accipitridae</taxon>
        <taxon>Accipitrinae</taxon>
        <taxon>Accipiter</taxon>
    </lineage>
</organism>
<dbReference type="Proteomes" id="UP000694541">
    <property type="component" value="Unplaced"/>
</dbReference>
<reference evidence="1" key="1">
    <citation type="submission" date="2025-08" db="UniProtKB">
        <authorList>
            <consortium name="Ensembl"/>
        </authorList>
    </citation>
    <scope>IDENTIFICATION</scope>
</reference>
<dbReference type="AlphaFoldDB" id="A0A8B9RZL1"/>